<gene>
    <name evidence="1" type="ORF">ECB94_25555</name>
</gene>
<organism evidence="1 2">
    <name type="scientific">Vibrio mediterranei</name>
    <dbReference type="NCBI Taxonomy" id="689"/>
    <lineage>
        <taxon>Bacteria</taxon>
        <taxon>Pseudomonadati</taxon>
        <taxon>Pseudomonadota</taxon>
        <taxon>Gammaproteobacteria</taxon>
        <taxon>Vibrionales</taxon>
        <taxon>Vibrionaceae</taxon>
        <taxon>Vibrio</taxon>
    </lineage>
</organism>
<dbReference type="Proteomes" id="UP000279760">
    <property type="component" value="Chromosome 2"/>
</dbReference>
<protein>
    <submittedName>
        <fullName evidence="1">Uncharacterized protein</fullName>
    </submittedName>
</protein>
<sequence>MLKSFVCFTIFAAILSVGIVNYAKDSKSYYLVHKNHLADITSTLDKRQEACTQYFSCSTTSYSQLKYQACIDPDRGTAKSILRQKRIAELRLTKLKGRVGKILTS</sequence>
<reference evidence="1 2" key="1">
    <citation type="submission" date="2018-11" db="EMBL/GenBank/DDBJ databases">
        <title>Complete Genome Sequence of Vbrio mediterranei 117-T6: a Potential Pathogen Bacteria Isolated from the Conchocelis of Pyropia.</title>
        <authorList>
            <person name="Liu Q."/>
        </authorList>
    </citation>
    <scope>NUCLEOTIDE SEQUENCE [LARGE SCALE GENOMIC DNA]</scope>
    <source>
        <strain evidence="1 2">117-T6</strain>
    </source>
</reference>
<dbReference type="EMBL" id="CP033578">
    <property type="protein sequence ID" value="AYV24617.1"/>
    <property type="molecule type" value="Genomic_DNA"/>
</dbReference>
<evidence type="ECO:0000313" key="1">
    <source>
        <dbReference type="EMBL" id="AYV24617.1"/>
    </source>
</evidence>
<proteinExistence type="predicted"/>
<name>A0A3G4VIF3_9VIBR</name>
<evidence type="ECO:0000313" key="2">
    <source>
        <dbReference type="Proteomes" id="UP000279760"/>
    </source>
</evidence>
<accession>A0A3G4VIF3</accession>
<dbReference type="AlphaFoldDB" id="A0A3G4VIF3"/>